<protein>
    <submittedName>
        <fullName evidence="1">Rhamnan synthesis F family protein</fullName>
    </submittedName>
</protein>
<dbReference type="Pfam" id="PF05045">
    <property type="entry name" value="RgpF"/>
    <property type="match status" value="1"/>
</dbReference>
<organism evidence="1 2">
    <name type="scientific">Dorea acetigenes</name>
    <dbReference type="NCBI Taxonomy" id="2981787"/>
    <lineage>
        <taxon>Bacteria</taxon>
        <taxon>Bacillati</taxon>
        <taxon>Bacillota</taxon>
        <taxon>Clostridia</taxon>
        <taxon>Lachnospirales</taxon>
        <taxon>Lachnospiraceae</taxon>
        <taxon>Dorea</taxon>
    </lineage>
</organism>
<dbReference type="Proteomes" id="UP001652431">
    <property type="component" value="Unassembled WGS sequence"/>
</dbReference>
<evidence type="ECO:0000313" key="1">
    <source>
        <dbReference type="EMBL" id="MCU6685286.1"/>
    </source>
</evidence>
<keyword evidence="2" id="KW-1185">Reference proteome</keyword>
<evidence type="ECO:0000313" key="2">
    <source>
        <dbReference type="Proteomes" id="UP001652431"/>
    </source>
</evidence>
<sequence length="648" mass="76105">MRIESSDAKRLAIYFFYDKNGVVDKYVPYFLDDLKKNVSDIYIVCNGKLNDKGREILKTYGECHVRENKGFDVWAYKSALEHYGRQQLVQYDEIILLNNTIMGPVYPFSETFAKMDGQDLDFWGLTEYFKIPYDPFGYSPYGYLPDHIQSHWIACRRTLVESKDFWEYWENMPEIENYEQAVGKHESIFTKTFADKGFKWGVSVDMEDLRKYSGYPLMMCPQRLISERRCPIFKKRSFFHLHADYLNNTTGEAASMLFEYLRDETDYDVDFIWETLLRNYHLYDIVKNLNLTYVLPTNQCDKEKLAVQTGRMKIALVMHIYFEDLLESSYRYVSSMPEETDVYITTDTETKKKAIEKVFSPLPCRKLEIRVIENRGRDVSSLLVGVKDVIMQYDLVCFVHDKKSAQISPEAVGASFAYKCFENTLSNRTYVTNVINTFAENPRLGLLAPPVPNHSTFFTTVGFEWGPNFKVTKQLAEKIGLTVPMSKKVPPIAPLGTMFWFRPCAMERLYAQDWNYQDFPKEPNKIDGTLLHAIERIYPFVVQEAGYYAAYGMTDKFAAIEYNNLYYYVRGYNQVSVKFGIGPFYNQMLERIDDILGHQGSFKRVIKYRLKQDLKRIIPEKIYLRCKKIWKKMRKSQNYNSVRVKGEE</sequence>
<dbReference type="InterPro" id="IPR007739">
    <property type="entry name" value="RgpF"/>
</dbReference>
<proteinExistence type="predicted"/>
<dbReference type="EMBL" id="JAOQJU010000001">
    <property type="protein sequence ID" value="MCU6685286.1"/>
    <property type="molecule type" value="Genomic_DNA"/>
</dbReference>
<reference evidence="1 2" key="1">
    <citation type="journal article" date="2021" name="ISME Commun">
        <title>Automated analysis of genomic sequences facilitates high-throughput and comprehensive description of bacteria.</title>
        <authorList>
            <person name="Hitch T.C.A."/>
        </authorList>
    </citation>
    <scope>NUCLEOTIDE SEQUENCE [LARGE SCALE GENOMIC DNA]</scope>
    <source>
        <strain evidence="1 2">Sanger_03</strain>
    </source>
</reference>
<comment type="caution">
    <text evidence="1">The sequence shown here is derived from an EMBL/GenBank/DDBJ whole genome shotgun (WGS) entry which is preliminary data.</text>
</comment>
<accession>A0ABT2RIQ6</accession>
<gene>
    <name evidence="1" type="ORF">OCV99_01745</name>
</gene>
<dbReference type="RefSeq" id="WP_158367553.1">
    <property type="nucleotide sequence ID" value="NZ_JAOQJU010000001.1"/>
</dbReference>
<name>A0ABT2RIQ6_9FIRM</name>